<dbReference type="EMBL" id="UHJJ01000003">
    <property type="protein sequence ID" value="SUQ13680.1"/>
    <property type="molecule type" value="Genomic_DNA"/>
</dbReference>
<keyword evidence="2" id="KW-1185">Reference proteome</keyword>
<organism evidence="1 2">
    <name type="scientific">Faecalicatena contorta</name>
    <dbReference type="NCBI Taxonomy" id="39482"/>
    <lineage>
        <taxon>Bacteria</taxon>
        <taxon>Bacillati</taxon>
        <taxon>Bacillota</taxon>
        <taxon>Clostridia</taxon>
        <taxon>Lachnospirales</taxon>
        <taxon>Lachnospiraceae</taxon>
        <taxon>Faecalicatena</taxon>
    </lineage>
</organism>
<dbReference type="Proteomes" id="UP000254051">
    <property type="component" value="Unassembled WGS sequence"/>
</dbReference>
<evidence type="ECO:0000313" key="1">
    <source>
        <dbReference type="EMBL" id="SUQ13680.1"/>
    </source>
</evidence>
<evidence type="ECO:0000313" key="2">
    <source>
        <dbReference type="Proteomes" id="UP000254051"/>
    </source>
</evidence>
<dbReference type="RefSeq" id="WP_109709726.1">
    <property type="nucleotide sequence ID" value="NZ_QGDS01000003.1"/>
</dbReference>
<dbReference type="AlphaFoldDB" id="A0A316A0P9"/>
<proteinExistence type="predicted"/>
<reference evidence="2" key="1">
    <citation type="submission" date="2017-07" db="EMBL/GenBank/DDBJ databases">
        <authorList>
            <person name="Varghese N."/>
            <person name="Submissions S."/>
        </authorList>
    </citation>
    <scope>NUCLEOTIDE SEQUENCE [LARGE SCALE GENOMIC DNA]</scope>
    <source>
        <strain evidence="2">NLAE-zl-C134</strain>
    </source>
</reference>
<name>A0A316A0P9_9FIRM</name>
<protein>
    <submittedName>
        <fullName evidence="1">Uncharacterized protein</fullName>
    </submittedName>
</protein>
<sequence length="271" mass="29797">MSDSIAHIRADIDLSKAKKELSSFLNKKYKIDVQFDTKELEHLQKQLDGAFKAPVIKPIFDTSEINTGEISELSEAFDGVAVSAKNAGDETQKLLSYVSEIGQTVQREISSAEASLNALSSRMGNMKLSQSISFEAKGDLSNVEAALRGIDAQLKSSQDSFGAFYSILDTTAQRWNNFNTQTQQHRNSEEFKNQPQEFTMPIIDSGPLKDANNAGTRLLDTFGKIIDTGSGIATIIPYITDKTLPKSLDWGKSSHKLNLPLSESIIMEKVA</sequence>
<accession>A0A316A0P9</accession>
<gene>
    <name evidence="1" type="ORF">SAMN05216529_103413</name>
</gene>